<dbReference type="AlphaFoldDB" id="A0A017T339"/>
<protein>
    <submittedName>
        <fullName evidence="2">Uncharacterized protein</fullName>
    </submittedName>
</protein>
<evidence type="ECO:0000256" key="1">
    <source>
        <dbReference type="SAM" id="MobiDB-lite"/>
    </source>
</evidence>
<evidence type="ECO:0000313" key="3">
    <source>
        <dbReference type="Proteomes" id="UP000019678"/>
    </source>
</evidence>
<comment type="caution">
    <text evidence="2">The sequence shown here is derived from an EMBL/GenBank/DDBJ whole genome shotgun (WGS) entry which is preliminary data.</text>
</comment>
<reference evidence="2 3" key="1">
    <citation type="submission" date="2013-05" db="EMBL/GenBank/DDBJ databases">
        <title>Genome assembly of Chondromyces apiculatus DSM 436.</title>
        <authorList>
            <person name="Sharma G."/>
            <person name="Khatri I."/>
            <person name="Kaur C."/>
            <person name="Mayilraj S."/>
            <person name="Subramanian S."/>
        </authorList>
    </citation>
    <scope>NUCLEOTIDE SEQUENCE [LARGE SCALE GENOMIC DNA]</scope>
    <source>
        <strain evidence="2 3">DSM 436</strain>
    </source>
</reference>
<proteinExistence type="predicted"/>
<dbReference type="EMBL" id="ASRX01000043">
    <property type="protein sequence ID" value="EYF03654.1"/>
    <property type="molecule type" value="Genomic_DNA"/>
</dbReference>
<evidence type="ECO:0000313" key="2">
    <source>
        <dbReference type="EMBL" id="EYF03654.1"/>
    </source>
</evidence>
<gene>
    <name evidence="2" type="ORF">CAP_5265</name>
</gene>
<keyword evidence="3" id="KW-1185">Reference proteome</keyword>
<feature type="region of interest" description="Disordered" evidence="1">
    <location>
        <begin position="1"/>
        <end position="42"/>
    </location>
</feature>
<dbReference type="Proteomes" id="UP000019678">
    <property type="component" value="Unassembled WGS sequence"/>
</dbReference>
<organism evidence="2 3">
    <name type="scientific">Chondromyces apiculatus DSM 436</name>
    <dbReference type="NCBI Taxonomy" id="1192034"/>
    <lineage>
        <taxon>Bacteria</taxon>
        <taxon>Pseudomonadati</taxon>
        <taxon>Myxococcota</taxon>
        <taxon>Polyangia</taxon>
        <taxon>Polyangiales</taxon>
        <taxon>Polyangiaceae</taxon>
        <taxon>Chondromyces</taxon>
    </lineage>
</organism>
<name>A0A017T339_9BACT</name>
<sequence>MHQHQRAPFASAVGLRSGPLFPVQVPPAKRSGVAAADDRHGH</sequence>
<accession>A0A017T339</accession>